<feature type="transmembrane region" description="Helical" evidence="6">
    <location>
        <begin position="111"/>
        <end position="127"/>
    </location>
</feature>
<dbReference type="Pfam" id="PF07690">
    <property type="entry name" value="MFS_1"/>
    <property type="match status" value="1"/>
</dbReference>
<dbReference type="Gene3D" id="1.20.1250.20">
    <property type="entry name" value="MFS general substrate transporter like domains"/>
    <property type="match status" value="1"/>
</dbReference>
<dbReference type="SUPFAM" id="SSF103473">
    <property type="entry name" value="MFS general substrate transporter"/>
    <property type="match status" value="1"/>
</dbReference>
<dbReference type="OrthoDB" id="3637582at2759"/>
<reference evidence="9" key="1">
    <citation type="journal article" date="2017" name="bioRxiv">
        <title>Conservation of a gene cluster reveals novel cercosporin biosynthetic mechanisms and extends production to the genus Colletotrichum.</title>
        <authorList>
            <person name="de Jonge R."/>
            <person name="Ebert M.K."/>
            <person name="Huitt-Roehl C.R."/>
            <person name="Pal P."/>
            <person name="Suttle J.C."/>
            <person name="Spanner R.E."/>
            <person name="Neubauer J.D."/>
            <person name="Jurick W.M.II."/>
            <person name="Stott K.A."/>
            <person name="Secor G.A."/>
            <person name="Thomma B.P.H.J."/>
            <person name="Van de Peer Y."/>
            <person name="Townsend C.A."/>
            <person name="Bolton M.D."/>
        </authorList>
    </citation>
    <scope>NUCLEOTIDE SEQUENCE [LARGE SCALE GENOMIC DNA]</scope>
    <source>
        <strain evidence="9">CBS538.71</strain>
    </source>
</reference>
<evidence type="ECO:0000256" key="6">
    <source>
        <dbReference type="SAM" id="Phobius"/>
    </source>
</evidence>
<evidence type="ECO:0000313" key="9">
    <source>
        <dbReference type="Proteomes" id="UP000237631"/>
    </source>
</evidence>
<dbReference type="InterPro" id="IPR020846">
    <property type="entry name" value="MFS_dom"/>
</dbReference>
<comment type="subcellular location">
    <subcellularLocation>
        <location evidence="1">Membrane</location>
        <topology evidence="1">Multi-pass membrane protein</topology>
    </subcellularLocation>
</comment>
<feature type="transmembrane region" description="Helical" evidence="6">
    <location>
        <begin position="244"/>
        <end position="274"/>
    </location>
</feature>
<keyword evidence="4 6" id="KW-0472">Membrane</keyword>
<feature type="transmembrane region" description="Helical" evidence="6">
    <location>
        <begin position="133"/>
        <end position="156"/>
    </location>
</feature>
<feature type="transmembrane region" description="Helical" evidence="6">
    <location>
        <begin position="294"/>
        <end position="320"/>
    </location>
</feature>
<feature type="domain" description="Major facilitator superfamily (MFS) profile" evidence="7">
    <location>
        <begin position="42"/>
        <end position="329"/>
    </location>
</feature>
<feature type="transmembrane region" description="Helical" evidence="6">
    <location>
        <begin position="43"/>
        <end position="62"/>
    </location>
</feature>
<comment type="caution">
    <text evidence="8">The sequence shown here is derived from an EMBL/GenBank/DDBJ whole genome shotgun (WGS) entry which is preliminary data.</text>
</comment>
<evidence type="ECO:0000256" key="3">
    <source>
        <dbReference type="ARBA" id="ARBA00022989"/>
    </source>
</evidence>
<evidence type="ECO:0000256" key="4">
    <source>
        <dbReference type="ARBA" id="ARBA00023136"/>
    </source>
</evidence>
<evidence type="ECO:0000313" key="8">
    <source>
        <dbReference type="EMBL" id="PPJ58861.1"/>
    </source>
</evidence>
<dbReference type="Proteomes" id="UP000237631">
    <property type="component" value="Unassembled WGS sequence"/>
</dbReference>
<accession>A0A2S6CGM8</accession>
<evidence type="ECO:0000256" key="1">
    <source>
        <dbReference type="ARBA" id="ARBA00004141"/>
    </source>
</evidence>
<feature type="transmembrane region" description="Helical" evidence="6">
    <location>
        <begin position="203"/>
        <end position="223"/>
    </location>
</feature>
<gene>
    <name evidence="8" type="ORF">CBER1_09268</name>
</gene>
<keyword evidence="9" id="KW-1185">Reference proteome</keyword>
<dbReference type="GO" id="GO:0005886">
    <property type="term" value="C:plasma membrane"/>
    <property type="evidence" value="ECO:0007669"/>
    <property type="project" value="TreeGrafter"/>
</dbReference>
<protein>
    <recommendedName>
        <fullName evidence="7">Major facilitator superfamily (MFS) profile domain-containing protein</fullName>
    </recommendedName>
</protein>
<keyword evidence="3 6" id="KW-1133">Transmembrane helix</keyword>
<feature type="region of interest" description="Disordered" evidence="5">
    <location>
        <begin position="1"/>
        <end position="29"/>
    </location>
</feature>
<organism evidence="8 9">
    <name type="scientific">Cercospora berteroae</name>
    <dbReference type="NCBI Taxonomy" id="357750"/>
    <lineage>
        <taxon>Eukaryota</taxon>
        <taxon>Fungi</taxon>
        <taxon>Dikarya</taxon>
        <taxon>Ascomycota</taxon>
        <taxon>Pezizomycotina</taxon>
        <taxon>Dothideomycetes</taxon>
        <taxon>Dothideomycetidae</taxon>
        <taxon>Mycosphaerellales</taxon>
        <taxon>Mycosphaerellaceae</taxon>
        <taxon>Cercospora</taxon>
    </lineage>
</organism>
<feature type="transmembrane region" description="Helical" evidence="6">
    <location>
        <begin position="82"/>
        <end position="99"/>
    </location>
</feature>
<feature type="transmembrane region" description="Helical" evidence="6">
    <location>
        <begin position="168"/>
        <end position="191"/>
    </location>
</feature>
<proteinExistence type="predicted"/>
<evidence type="ECO:0000259" key="7">
    <source>
        <dbReference type="PROSITE" id="PS50850"/>
    </source>
</evidence>
<dbReference type="PROSITE" id="PS50850">
    <property type="entry name" value="MFS"/>
    <property type="match status" value="1"/>
</dbReference>
<dbReference type="PANTHER" id="PTHR23501">
    <property type="entry name" value="MAJOR FACILITATOR SUPERFAMILY"/>
    <property type="match status" value="1"/>
</dbReference>
<feature type="compositionally biased region" description="Basic and acidic residues" evidence="5">
    <location>
        <begin position="1"/>
        <end position="22"/>
    </location>
</feature>
<dbReference type="GO" id="GO:0022857">
    <property type="term" value="F:transmembrane transporter activity"/>
    <property type="evidence" value="ECO:0007669"/>
    <property type="project" value="InterPro"/>
</dbReference>
<dbReference type="EMBL" id="PNEN01000442">
    <property type="protein sequence ID" value="PPJ58861.1"/>
    <property type="molecule type" value="Genomic_DNA"/>
</dbReference>
<dbReference type="InterPro" id="IPR036259">
    <property type="entry name" value="MFS_trans_sf"/>
</dbReference>
<evidence type="ECO:0000256" key="2">
    <source>
        <dbReference type="ARBA" id="ARBA00022692"/>
    </source>
</evidence>
<dbReference type="PANTHER" id="PTHR23501:SF195">
    <property type="entry name" value="PEP5"/>
    <property type="match status" value="1"/>
</dbReference>
<name>A0A2S6CGM8_9PEZI</name>
<dbReference type="AlphaFoldDB" id="A0A2S6CGM8"/>
<evidence type="ECO:0000256" key="5">
    <source>
        <dbReference type="SAM" id="MobiDB-lite"/>
    </source>
</evidence>
<sequence length="329" mass="35856">MSATRKSLENPDFDVEHREHGQDGSAPQLYTEDEEPELHLKTWLALAAMCVLQYVSLLALVGPPTVLVNIGASFGEDEIWRYWIPNVVTLVQAALSPMLASISDVFQARKVVMVVLTTISFVGAAIAPNSGTIFRLIGASLMIGFGLAAAPSSYAVPSEIVPRGWRPLCQALINVAAGLGAITGPLVIGALTQQNSTDGWRKFYWVQMALWGFSVVGILFGYLPPKRTSDQSTLMNKLGRIDWLSVFAWSSAKVLGPLVSGVAAFIIFGLYEAFGKKTGILPHELFRGRGRHGWAFAIFCFLFFIGGVTFFALVTFYPVIPTPSLRKIL</sequence>
<keyword evidence="2 6" id="KW-0812">Transmembrane</keyword>
<dbReference type="InterPro" id="IPR011701">
    <property type="entry name" value="MFS"/>
</dbReference>